<gene>
    <name evidence="5" type="ORF">FC07_GL000997</name>
</gene>
<dbReference type="InterPro" id="IPR025164">
    <property type="entry name" value="Toastrack_DUF4097"/>
</dbReference>
<evidence type="ECO:0000259" key="4">
    <source>
        <dbReference type="Pfam" id="PF22746"/>
    </source>
</evidence>
<sequence>MKGAIAMNERERILDLVKQGIISTEEALTLLENSAKTQSNAEQQKMQQEQADQATTKQTADQTDTVTSQLEAVQATLAKRQTALQTAEEHLQVLDTMADLDGLTPEKQTDRDETALKITELQTQISELADEKARLKKLAAQTQATRQQHHEHWSDKWNLDDEWKENAADTFSQVGEKVGEAGNQLGKFLKSTAQTIMDNVDWKEINVKVPGLVTSHFDHDFVYEAATASILDVKLANGNINFETWDQPDIKVSAHVKMYGKFTEASDLEAFLQRSEIGITADTLTFKVPNKRIMADLTFYLPKRRYDHTAVKVLNGNVQFKAFQGEDLYVKSTSGNLSFDGLAATMLEVEGVNGSIHVTGGQLVDTLLNTVNGEVYLASQTETAELTTVNGSVRATIRENNLKRLKASSVNGTVKLAVPTDLALNGEANTRFGAIKSRLSAVDVLNEQQQTGHSFYNFERDLATEPAELKLTTASGNILLKDTKD</sequence>
<dbReference type="Pfam" id="PF22746">
    <property type="entry name" value="SHOCT-like_DUF2089-C"/>
    <property type="match status" value="1"/>
</dbReference>
<organism evidence="5 6">
    <name type="scientific">Loigolactobacillus bifermentans DSM 20003</name>
    <dbReference type="NCBI Taxonomy" id="1423726"/>
    <lineage>
        <taxon>Bacteria</taxon>
        <taxon>Bacillati</taxon>
        <taxon>Bacillota</taxon>
        <taxon>Bacilli</taxon>
        <taxon>Lactobacillales</taxon>
        <taxon>Lactobacillaceae</taxon>
        <taxon>Loigolactobacillus</taxon>
    </lineage>
</organism>
<evidence type="ECO:0000259" key="3">
    <source>
        <dbReference type="Pfam" id="PF13349"/>
    </source>
</evidence>
<name>A0A0R1H0X6_9LACO</name>
<accession>A0A0R1H0X6</accession>
<feature type="coiled-coil region" evidence="1">
    <location>
        <begin position="111"/>
        <end position="148"/>
    </location>
</feature>
<evidence type="ECO:0000313" key="5">
    <source>
        <dbReference type="EMBL" id="KRK40285.1"/>
    </source>
</evidence>
<keyword evidence="6" id="KW-1185">Reference proteome</keyword>
<dbReference type="STRING" id="1423726.FC07_GL000997"/>
<feature type="domain" description="YvlB/LiaX N-terminal" evidence="4">
    <location>
        <begin position="8"/>
        <end position="36"/>
    </location>
</feature>
<evidence type="ECO:0000256" key="2">
    <source>
        <dbReference type="SAM" id="MobiDB-lite"/>
    </source>
</evidence>
<dbReference type="EMBL" id="AZDA01000017">
    <property type="protein sequence ID" value="KRK40285.1"/>
    <property type="molecule type" value="Genomic_DNA"/>
</dbReference>
<dbReference type="InterPro" id="IPR058219">
    <property type="entry name" value="LiaX"/>
</dbReference>
<dbReference type="Pfam" id="PF13349">
    <property type="entry name" value="DUF4097"/>
    <property type="match status" value="1"/>
</dbReference>
<feature type="domain" description="DUF4097" evidence="3">
    <location>
        <begin position="231"/>
        <end position="479"/>
    </location>
</feature>
<comment type="caution">
    <text evidence="5">The sequence shown here is derived from an EMBL/GenBank/DDBJ whole genome shotgun (WGS) entry which is preliminary data.</text>
</comment>
<reference evidence="5 6" key="1">
    <citation type="journal article" date="2015" name="Genome Announc.">
        <title>Expanding the biotechnology potential of lactobacilli through comparative genomics of 213 strains and associated genera.</title>
        <authorList>
            <person name="Sun Z."/>
            <person name="Harris H.M."/>
            <person name="McCann A."/>
            <person name="Guo C."/>
            <person name="Argimon S."/>
            <person name="Zhang W."/>
            <person name="Yang X."/>
            <person name="Jeffery I.B."/>
            <person name="Cooney J.C."/>
            <person name="Kagawa T.F."/>
            <person name="Liu W."/>
            <person name="Song Y."/>
            <person name="Salvetti E."/>
            <person name="Wrobel A."/>
            <person name="Rasinkangas P."/>
            <person name="Parkhill J."/>
            <person name="Rea M.C."/>
            <person name="O'Sullivan O."/>
            <person name="Ritari J."/>
            <person name="Douillard F.P."/>
            <person name="Paul Ross R."/>
            <person name="Yang R."/>
            <person name="Briner A.E."/>
            <person name="Felis G.E."/>
            <person name="de Vos W.M."/>
            <person name="Barrangou R."/>
            <person name="Klaenhammer T.R."/>
            <person name="Caufield P.W."/>
            <person name="Cui Y."/>
            <person name="Zhang H."/>
            <person name="O'Toole P.W."/>
        </authorList>
    </citation>
    <scope>NUCLEOTIDE SEQUENCE [LARGE SCALE GENOMIC DNA]</scope>
    <source>
        <strain evidence="5 6">DSM 20003</strain>
    </source>
</reference>
<proteinExistence type="predicted"/>
<dbReference type="Proteomes" id="UP000051461">
    <property type="component" value="Unassembled WGS sequence"/>
</dbReference>
<dbReference type="PATRIC" id="fig|1423726.3.peg.1032"/>
<dbReference type="InterPro" id="IPR053959">
    <property type="entry name" value="YvlB/LiaX_N"/>
</dbReference>
<keyword evidence="1" id="KW-0175">Coiled coil</keyword>
<feature type="region of interest" description="Disordered" evidence="2">
    <location>
        <begin position="39"/>
        <end position="63"/>
    </location>
</feature>
<dbReference type="AlphaFoldDB" id="A0A0R1H0X6"/>
<protein>
    <submittedName>
        <fullName evidence="5">Uncharacterized protein</fullName>
    </submittedName>
</protein>
<evidence type="ECO:0000313" key="6">
    <source>
        <dbReference type="Proteomes" id="UP000051461"/>
    </source>
</evidence>
<evidence type="ECO:0000256" key="1">
    <source>
        <dbReference type="SAM" id="Coils"/>
    </source>
</evidence>
<dbReference type="NCBIfam" id="NF038025">
    <property type="entry name" value="dapto_LiaX"/>
    <property type="match status" value="1"/>
</dbReference>